<dbReference type="EMBL" id="JAMWBK010000013">
    <property type="protein sequence ID" value="KAJ8900922.1"/>
    <property type="molecule type" value="Genomic_DNA"/>
</dbReference>
<reference evidence="1 2" key="1">
    <citation type="journal article" date="2023" name="Nat. Commun.">
        <title>Origin of minicircular mitochondrial genomes in red algae.</title>
        <authorList>
            <person name="Lee Y."/>
            <person name="Cho C.H."/>
            <person name="Lee Y.M."/>
            <person name="Park S.I."/>
            <person name="Yang J.H."/>
            <person name="West J.A."/>
            <person name="Bhattacharya D."/>
            <person name="Yoon H.S."/>
        </authorList>
    </citation>
    <scope>NUCLEOTIDE SEQUENCE [LARGE SCALE GENOMIC DNA]</scope>
    <source>
        <strain evidence="1 2">CCMP1338</strain>
        <tissue evidence="1">Whole cell</tissue>
    </source>
</reference>
<organism evidence="1 2">
    <name type="scientific">Rhodosorus marinus</name>
    <dbReference type="NCBI Taxonomy" id="101924"/>
    <lineage>
        <taxon>Eukaryota</taxon>
        <taxon>Rhodophyta</taxon>
        <taxon>Stylonematophyceae</taxon>
        <taxon>Stylonematales</taxon>
        <taxon>Stylonemataceae</taxon>
        <taxon>Rhodosorus</taxon>
    </lineage>
</organism>
<proteinExistence type="predicted"/>
<protein>
    <submittedName>
        <fullName evidence="1">Uncharacterized protein</fullName>
    </submittedName>
</protein>
<accession>A0AAV8UIA0</accession>
<evidence type="ECO:0000313" key="2">
    <source>
        <dbReference type="Proteomes" id="UP001157974"/>
    </source>
</evidence>
<name>A0AAV8UIA0_9RHOD</name>
<sequence>MYWDFNSVSKLNKTWGYETHLDYETMRTYSTMPRIRVWKNLAREADVMTRYHQEILFGGLATTAVEDDEYAELISDQIALPCRLGGLGFATRKRVQPIAFYSSWRNTFRNNEDEWPYRYGLN</sequence>
<dbReference type="Proteomes" id="UP001157974">
    <property type="component" value="Unassembled WGS sequence"/>
</dbReference>
<gene>
    <name evidence="1" type="ORF">NDN08_000220</name>
</gene>
<keyword evidence="2" id="KW-1185">Reference proteome</keyword>
<comment type="caution">
    <text evidence="1">The sequence shown here is derived from an EMBL/GenBank/DDBJ whole genome shotgun (WGS) entry which is preliminary data.</text>
</comment>
<dbReference type="AlphaFoldDB" id="A0AAV8UIA0"/>
<evidence type="ECO:0000313" key="1">
    <source>
        <dbReference type="EMBL" id="KAJ8900922.1"/>
    </source>
</evidence>